<dbReference type="InterPro" id="IPR036866">
    <property type="entry name" value="RibonucZ/Hydroxyglut_hydro"/>
</dbReference>
<dbReference type="EMBL" id="BNJK01000001">
    <property type="protein sequence ID" value="GHO93903.1"/>
    <property type="molecule type" value="Genomic_DNA"/>
</dbReference>
<accession>A0A8J3IHT8</accession>
<sequence>MVSRTATTAADIAAARLPAGTIALWWLGQASFVLRGPTSTFFIDPFLSATKERLVPPPFRAEESPPVDYVLCTHEHGDHLDLPVLKVLAQRSPNAQFVVPRPIVDLLTKEGIAAERIQGVQPGEEIVAGATRLFPTPAMHGLNCPPAIYDFGFELSDGLYRYLGYVIELEGVRIYHPGDTLVFDGLIERLRPFDIDIALLPINGRSYFREQQKLVGNMDEREAADLAAAAGVKLLVPTHYDMFAANLGRPGLLVEYVRSTHPELSCHLPSHGRRFTFMKGDA</sequence>
<dbReference type="Gene3D" id="3.60.15.10">
    <property type="entry name" value="Ribonuclease Z/Hydroxyacylglutathione hydrolase-like"/>
    <property type="match status" value="1"/>
</dbReference>
<comment type="caution">
    <text evidence="2">The sequence shown here is derived from an EMBL/GenBank/DDBJ whole genome shotgun (WGS) entry which is preliminary data.</text>
</comment>
<dbReference type="Proteomes" id="UP000597444">
    <property type="component" value="Unassembled WGS sequence"/>
</dbReference>
<protein>
    <submittedName>
        <fullName evidence="2">MBL fold metallo-hydrolase</fullName>
    </submittedName>
</protein>
<evidence type="ECO:0000313" key="3">
    <source>
        <dbReference type="Proteomes" id="UP000597444"/>
    </source>
</evidence>
<dbReference type="SUPFAM" id="SSF56281">
    <property type="entry name" value="Metallo-hydrolase/oxidoreductase"/>
    <property type="match status" value="1"/>
</dbReference>
<feature type="domain" description="Metallo-beta-lactamase" evidence="1">
    <location>
        <begin position="28"/>
        <end position="239"/>
    </location>
</feature>
<proteinExistence type="predicted"/>
<organism evidence="2 3">
    <name type="scientific">Reticulibacter mediterranei</name>
    <dbReference type="NCBI Taxonomy" id="2778369"/>
    <lineage>
        <taxon>Bacteria</taxon>
        <taxon>Bacillati</taxon>
        <taxon>Chloroflexota</taxon>
        <taxon>Ktedonobacteria</taxon>
        <taxon>Ktedonobacterales</taxon>
        <taxon>Reticulibacteraceae</taxon>
        <taxon>Reticulibacter</taxon>
    </lineage>
</organism>
<name>A0A8J3IHT8_9CHLR</name>
<dbReference type="InterPro" id="IPR050114">
    <property type="entry name" value="UPF0173_UPF0282_UlaG_hydrolase"/>
</dbReference>
<dbReference type="SMART" id="SM00849">
    <property type="entry name" value="Lactamase_B"/>
    <property type="match status" value="1"/>
</dbReference>
<keyword evidence="3" id="KW-1185">Reference proteome</keyword>
<dbReference type="RefSeq" id="WP_220204671.1">
    <property type="nucleotide sequence ID" value="NZ_BNJK01000001.1"/>
</dbReference>
<reference evidence="2" key="1">
    <citation type="submission" date="2020-10" db="EMBL/GenBank/DDBJ databases">
        <title>Taxonomic study of unclassified bacteria belonging to the class Ktedonobacteria.</title>
        <authorList>
            <person name="Yabe S."/>
            <person name="Wang C.M."/>
            <person name="Zheng Y."/>
            <person name="Sakai Y."/>
            <person name="Cavaletti L."/>
            <person name="Monciardini P."/>
            <person name="Donadio S."/>
        </authorList>
    </citation>
    <scope>NUCLEOTIDE SEQUENCE</scope>
    <source>
        <strain evidence="2">ID150040</strain>
    </source>
</reference>
<dbReference type="Pfam" id="PF12706">
    <property type="entry name" value="Lactamase_B_2"/>
    <property type="match status" value="1"/>
</dbReference>
<dbReference type="AlphaFoldDB" id="A0A8J3IHT8"/>
<evidence type="ECO:0000259" key="1">
    <source>
        <dbReference type="SMART" id="SM00849"/>
    </source>
</evidence>
<gene>
    <name evidence="2" type="ORF">KSF_039510</name>
</gene>
<dbReference type="PANTHER" id="PTHR43546">
    <property type="entry name" value="UPF0173 METAL-DEPENDENT HYDROLASE MJ1163-RELATED"/>
    <property type="match status" value="1"/>
</dbReference>
<dbReference type="InterPro" id="IPR001279">
    <property type="entry name" value="Metallo-B-lactamas"/>
</dbReference>
<evidence type="ECO:0000313" key="2">
    <source>
        <dbReference type="EMBL" id="GHO93903.1"/>
    </source>
</evidence>